<dbReference type="Proteomes" id="UP000316270">
    <property type="component" value="Chromosome 9"/>
</dbReference>
<feature type="region of interest" description="Disordered" evidence="1">
    <location>
        <begin position="137"/>
        <end position="156"/>
    </location>
</feature>
<evidence type="ECO:0000313" key="3">
    <source>
        <dbReference type="Proteomes" id="UP000316270"/>
    </source>
</evidence>
<gene>
    <name evidence="2" type="ORF">FKW77_009470</name>
</gene>
<dbReference type="EMBL" id="CP042193">
    <property type="protein sequence ID" value="QDS73515.1"/>
    <property type="molecule type" value="Genomic_DNA"/>
</dbReference>
<accession>A0A517LCZ3</accession>
<feature type="compositionally biased region" description="Polar residues" evidence="1">
    <location>
        <begin position="12"/>
        <end position="30"/>
    </location>
</feature>
<feature type="region of interest" description="Disordered" evidence="1">
    <location>
        <begin position="1"/>
        <end position="66"/>
    </location>
</feature>
<protein>
    <submittedName>
        <fullName evidence="2">Uncharacterized protein</fullName>
    </submittedName>
</protein>
<sequence length="206" mass="23111">MSEPTRAHNRINRNSTNLKISILDESNTNMDGGIKRGKSNQGPRAPKQTTRVAKSQESSQRCSNAIDNERKRVTAAPANLHQALDITEKLKHESHAIRNPQTLLPRQVGRSVCRCSHCRIPPIDGEYVMEEYGRQKADSKRSAGQTSQQEELAVDEEREDGEFPECRYCDDNGEFFGGPKCRNCSRATPFAWSGAIVSFLKAMIYV</sequence>
<name>A0A517LCZ3_9PEZI</name>
<reference evidence="2 3" key="1">
    <citation type="submission" date="2019-07" db="EMBL/GenBank/DDBJ databases">
        <title>Finished genome of Venturia effusa.</title>
        <authorList>
            <person name="Young C.A."/>
            <person name="Cox M.P."/>
            <person name="Ganley A.R.D."/>
            <person name="David W.J."/>
        </authorList>
    </citation>
    <scope>NUCLEOTIDE SEQUENCE [LARGE SCALE GENOMIC DNA]</scope>
    <source>
        <strain evidence="3">albino</strain>
    </source>
</reference>
<evidence type="ECO:0000256" key="1">
    <source>
        <dbReference type="SAM" id="MobiDB-lite"/>
    </source>
</evidence>
<dbReference type="AlphaFoldDB" id="A0A517LCZ3"/>
<proteinExistence type="predicted"/>
<feature type="compositionally biased region" description="Polar residues" evidence="1">
    <location>
        <begin position="39"/>
        <end position="66"/>
    </location>
</feature>
<keyword evidence="3" id="KW-1185">Reference proteome</keyword>
<evidence type="ECO:0000313" key="2">
    <source>
        <dbReference type="EMBL" id="QDS73515.1"/>
    </source>
</evidence>
<organism evidence="2 3">
    <name type="scientific">Venturia effusa</name>
    <dbReference type="NCBI Taxonomy" id="50376"/>
    <lineage>
        <taxon>Eukaryota</taxon>
        <taxon>Fungi</taxon>
        <taxon>Dikarya</taxon>
        <taxon>Ascomycota</taxon>
        <taxon>Pezizomycotina</taxon>
        <taxon>Dothideomycetes</taxon>
        <taxon>Pleosporomycetidae</taxon>
        <taxon>Venturiales</taxon>
        <taxon>Venturiaceae</taxon>
        <taxon>Venturia</taxon>
    </lineage>
</organism>